<evidence type="ECO:0000259" key="3">
    <source>
        <dbReference type="Pfam" id="PF19808"/>
    </source>
</evidence>
<dbReference type="EMBL" id="LAZR01051143">
    <property type="protein sequence ID" value="KKK85788.1"/>
    <property type="molecule type" value="Genomic_DNA"/>
</dbReference>
<evidence type="ECO:0000259" key="2">
    <source>
        <dbReference type="Pfam" id="PF09524"/>
    </source>
</evidence>
<dbReference type="NCBIfam" id="TIGR02220">
    <property type="entry name" value="phg_TIGR02220"/>
    <property type="match status" value="1"/>
</dbReference>
<gene>
    <name evidence="4" type="ORF">LCGC14_2769730</name>
</gene>
<dbReference type="Pfam" id="PF19808">
    <property type="entry name" value="DUF6291"/>
    <property type="match status" value="1"/>
</dbReference>
<dbReference type="InterPro" id="IPR046258">
    <property type="entry name" value="DUF6291"/>
</dbReference>
<protein>
    <submittedName>
        <fullName evidence="4">Uncharacterized protein</fullName>
    </submittedName>
</protein>
<feature type="domain" description="Phage conserved hypothetical protein C-terminal" evidence="2">
    <location>
        <begin position="173"/>
        <end position="245"/>
    </location>
</feature>
<accession>A0A0F8YWJ2</accession>
<feature type="region of interest" description="Disordered" evidence="1">
    <location>
        <begin position="104"/>
        <end position="163"/>
    </location>
</feature>
<feature type="domain" description="DUF6291" evidence="3">
    <location>
        <begin position="35"/>
        <end position="113"/>
    </location>
</feature>
<reference evidence="4" key="1">
    <citation type="journal article" date="2015" name="Nature">
        <title>Complex archaea that bridge the gap between prokaryotes and eukaryotes.</title>
        <authorList>
            <person name="Spang A."/>
            <person name="Saw J.H."/>
            <person name="Jorgensen S.L."/>
            <person name="Zaremba-Niedzwiedzka K."/>
            <person name="Martijn J."/>
            <person name="Lind A.E."/>
            <person name="van Eijk R."/>
            <person name="Schleper C."/>
            <person name="Guy L."/>
            <person name="Ettema T.J."/>
        </authorList>
    </citation>
    <scope>NUCLEOTIDE SEQUENCE</scope>
</reference>
<evidence type="ECO:0000313" key="4">
    <source>
        <dbReference type="EMBL" id="KKK85788.1"/>
    </source>
</evidence>
<dbReference type="AlphaFoldDB" id="A0A0F8YWJ2"/>
<feature type="compositionally biased region" description="Pro residues" evidence="1">
    <location>
        <begin position="144"/>
        <end position="154"/>
    </location>
</feature>
<evidence type="ECO:0000256" key="1">
    <source>
        <dbReference type="SAM" id="MobiDB-lite"/>
    </source>
</evidence>
<sequence>MIQKSIAPIPGIILASVHPGCGAIFLEHLMTDKNTFLLFKDLLEPVDGLSNEDAGMFIKAILHYQNGGDIPELSPAANVTFVFTKQQLDRSDEYYEMMCERNRINGAKGGRPKKPKKPSGLSGLSEKPNITQTNPDEPRITLPNPNPNPNPNPKPDSDKEEDTLTGRASYVEVIQYLNEKAHTHFSPTSKDTQRKIKARWNAGYRLPDFKKVIDIKVEQWLTNPEMVSYLRPITLFGPKFESYLNERQHEEKQNKPREKKSLGMCPDCKADLYHDPRIEKTEVMCCRCERIYLFDEFGGLERVTEYGEEQA</sequence>
<organism evidence="4">
    <name type="scientific">marine sediment metagenome</name>
    <dbReference type="NCBI Taxonomy" id="412755"/>
    <lineage>
        <taxon>unclassified sequences</taxon>
        <taxon>metagenomes</taxon>
        <taxon>ecological metagenomes</taxon>
    </lineage>
</organism>
<name>A0A0F8YWJ2_9ZZZZ</name>
<proteinExistence type="predicted"/>
<dbReference type="InterPro" id="IPR011741">
    <property type="entry name" value="Phg_2220_C"/>
</dbReference>
<dbReference type="Pfam" id="PF09524">
    <property type="entry name" value="Phg_2220_C"/>
    <property type="match status" value="1"/>
</dbReference>
<comment type="caution">
    <text evidence="4">The sequence shown here is derived from an EMBL/GenBank/DDBJ whole genome shotgun (WGS) entry which is preliminary data.</text>
</comment>